<evidence type="ECO:0000313" key="7">
    <source>
        <dbReference type="EMBL" id="GAA1723704.1"/>
    </source>
</evidence>
<dbReference type="Proteomes" id="UP001500618">
    <property type="component" value="Unassembled WGS sequence"/>
</dbReference>
<feature type="domain" description="HTH tetR-type" evidence="6">
    <location>
        <begin position="8"/>
        <end position="68"/>
    </location>
</feature>
<keyword evidence="3 5" id="KW-0238">DNA-binding</keyword>
<dbReference type="Gene3D" id="1.10.357.10">
    <property type="entry name" value="Tetracycline Repressor, domain 2"/>
    <property type="match status" value="1"/>
</dbReference>
<evidence type="ECO:0000256" key="4">
    <source>
        <dbReference type="ARBA" id="ARBA00023163"/>
    </source>
</evidence>
<dbReference type="PROSITE" id="PS50977">
    <property type="entry name" value="HTH_TETR_2"/>
    <property type="match status" value="1"/>
</dbReference>
<evidence type="ECO:0000256" key="3">
    <source>
        <dbReference type="ARBA" id="ARBA00023125"/>
    </source>
</evidence>
<keyword evidence="1" id="KW-0678">Repressor</keyword>
<keyword evidence="2" id="KW-0805">Transcription regulation</keyword>
<name>A0ABN2JEM2_9ACTN</name>
<reference evidence="7 8" key="1">
    <citation type="journal article" date="2019" name="Int. J. Syst. Evol. Microbiol.">
        <title>The Global Catalogue of Microorganisms (GCM) 10K type strain sequencing project: providing services to taxonomists for standard genome sequencing and annotation.</title>
        <authorList>
            <consortium name="The Broad Institute Genomics Platform"/>
            <consortium name="The Broad Institute Genome Sequencing Center for Infectious Disease"/>
            <person name="Wu L."/>
            <person name="Ma J."/>
        </authorList>
    </citation>
    <scope>NUCLEOTIDE SEQUENCE [LARGE SCALE GENOMIC DNA]</scope>
    <source>
        <strain evidence="7 8">JCM 14718</strain>
    </source>
</reference>
<dbReference type="InterPro" id="IPR009057">
    <property type="entry name" value="Homeodomain-like_sf"/>
</dbReference>
<dbReference type="PANTHER" id="PTHR30055:SF234">
    <property type="entry name" value="HTH-TYPE TRANSCRIPTIONAL REGULATOR BETI"/>
    <property type="match status" value="1"/>
</dbReference>
<dbReference type="InterPro" id="IPR050109">
    <property type="entry name" value="HTH-type_TetR-like_transc_reg"/>
</dbReference>
<dbReference type="InterPro" id="IPR001647">
    <property type="entry name" value="HTH_TetR"/>
</dbReference>
<proteinExistence type="predicted"/>
<dbReference type="SUPFAM" id="SSF48498">
    <property type="entry name" value="Tetracyclin repressor-like, C-terminal domain"/>
    <property type="match status" value="1"/>
</dbReference>
<accession>A0ABN2JEM2</accession>
<dbReference type="SUPFAM" id="SSF46689">
    <property type="entry name" value="Homeodomain-like"/>
    <property type="match status" value="1"/>
</dbReference>
<dbReference type="Pfam" id="PF00440">
    <property type="entry name" value="TetR_N"/>
    <property type="match status" value="1"/>
</dbReference>
<evidence type="ECO:0000256" key="1">
    <source>
        <dbReference type="ARBA" id="ARBA00022491"/>
    </source>
</evidence>
<dbReference type="PANTHER" id="PTHR30055">
    <property type="entry name" value="HTH-TYPE TRANSCRIPTIONAL REGULATOR RUTR"/>
    <property type="match status" value="1"/>
</dbReference>
<feature type="DNA-binding region" description="H-T-H motif" evidence="5">
    <location>
        <begin position="31"/>
        <end position="50"/>
    </location>
</feature>
<organism evidence="7 8">
    <name type="scientific">Fodinicola feengrottensis</name>
    <dbReference type="NCBI Taxonomy" id="435914"/>
    <lineage>
        <taxon>Bacteria</taxon>
        <taxon>Bacillati</taxon>
        <taxon>Actinomycetota</taxon>
        <taxon>Actinomycetes</taxon>
        <taxon>Mycobacteriales</taxon>
        <taxon>Fodinicola</taxon>
    </lineage>
</organism>
<evidence type="ECO:0000256" key="2">
    <source>
        <dbReference type="ARBA" id="ARBA00023015"/>
    </source>
</evidence>
<protein>
    <submittedName>
        <fullName evidence="7">TetR/AcrR family transcriptional regulator</fullName>
    </submittedName>
</protein>
<evidence type="ECO:0000313" key="8">
    <source>
        <dbReference type="Proteomes" id="UP001500618"/>
    </source>
</evidence>
<dbReference type="EMBL" id="BAAANY010000058">
    <property type="protein sequence ID" value="GAA1723704.1"/>
    <property type="molecule type" value="Genomic_DNA"/>
</dbReference>
<gene>
    <name evidence="7" type="ORF">GCM10009765_84590</name>
</gene>
<comment type="caution">
    <text evidence="7">The sequence shown here is derived from an EMBL/GenBank/DDBJ whole genome shotgun (WGS) entry which is preliminary data.</text>
</comment>
<dbReference type="InterPro" id="IPR039538">
    <property type="entry name" value="BetI_C"/>
</dbReference>
<evidence type="ECO:0000256" key="5">
    <source>
        <dbReference type="PROSITE-ProRule" id="PRU00335"/>
    </source>
</evidence>
<dbReference type="RefSeq" id="WP_344315592.1">
    <property type="nucleotide sequence ID" value="NZ_BAAANY010000058.1"/>
</dbReference>
<dbReference type="Pfam" id="PF13977">
    <property type="entry name" value="TetR_C_6"/>
    <property type="match status" value="1"/>
</dbReference>
<dbReference type="InterPro" id="IPR036271">
    <property type="entry name" value="Tet_transcr_reg_TetR-rel_C_sf"/>
</dbReference>
<sequence>MPKVVDPKERRQQVAEAVWRVIRRDGFSSASMRNVAAEAGLSLGSLRHYFATHDELIIFSMDLVIERASARLLALQARRPPTLTDPAASVEMVLSELLPLNAERQQESQVWLAFLGTTVSDRRLRAISHQIHDRIFELEKDMLGELVRAGLADPDLDLDLETARLHALLDGLSMDAVTRPERVTPDVLRAVLAHHLTSLRPQEAAQLSLRPTAGKGQRE</sequence>
<keyword evidence="8" id="KW-1185">Reference proteome</keyword>
<keyword evidence="4" id="KW-0804">Transcription</keyword>
<evidence type="ECO:0000259" key="6">
    <source>
        <dbReference type="PROSITE" id="PS50977"/>
    </source>
</evidence>